<dbReference type="Proteomes" id="UP000324222">
    <property type="component" value="Unassembled WGS sequence"/>
</dbReference>
<dbReference type="EMBL" id="VSRR010000862">
    <property type="protein sequence ID" value="MPC20346.1"/>
    <property type="molecule type" value="Genomic_DNA"/>
</dbReference>
<dbReference type="AlphaFoldDB" id="A0A5B7DGV6"/>
<accession>A0A5B7DGV6</accession>
<organism evidence="2 3">
    <name type="scientific">Portunus trituberculatus</name>
    <name type="common">Swimming crab</name>
    <name type="synonym">Neptunus trituberculatus</name>
    <dbReference type="NCBI Taxonomy" id="210409"/>
    <lineage>
        <taxon>Eukaryota</taxon>
        <taxon>Metazoa</taxon>
        <taxon>Ecdysozoa</taxon>
        <taxon>Arthropoda</taxon>
        <taxon>Crustacea</taxon>
        <taxon>Multicrustacea</taxon>
        <taxon>Malacostraca</taxon>
        <taxon>Eumalacostraca</taxon>
        <taxon>Eucarida</taxon>
        <taxon>Decapoda</taxon>
        <taxon>Pleocyemata</taxon>
        <taxon>Brachyura</taxon>
        <taxon>Eubrachyura</taxon>
        <taxon>Portunoidea</taxon>
        <taxon>Portunidae</taxon>
        <taxon>Portuninae</taxon>
        <taxon>Portunus</taxon>
    </lineage>
</organism>
<feature type="compositionally biased region" description="Polar residues" evidence="1">
    <location>
        <begin position="1"/>
        <end position="12"/>
    </location>
</feature>
<keyword evidence="3" id="KW-1185">Reference proteome</keyword>
<evidence type="ECO:0000313" key="2">
    <source>
        <dbReference type="EMBL" id="MPC20346.1"/>
    </source>
</evidence>
<feature type="region of interest" description="Disordered" evidence="1">
    <location>
        <begin position="1"/>
        <end position="24"/>
    </location>
</feature>
<proteinExistence type="predicted"/>
<comment type="caution">
    <text evidence="2">The sequence shown here is derived from an EMBL/GenBank/DDBJ whole genome shotgun (WGS) entry which is preliminary data.</text>
</comment>
<gene>
    <name evidence="2" type="ORF">E2C01_013287</name>
</gene>
<sequence length="63" mass="6909">MTSQPSQLSTRLDTPRGLSDQTGVSVRQVQQYVKHIAELGSNNIPTKKKHPQNLPVNLESGTP</sequence>
<protein>
    <submittedName>
        <fullName evidence="2">Uncharacterized protein</fullName>
    </submittedName>
</protein>
<evidence type="ECO:0000313" key="3">
    <source>
        <dbReference type="Proteomes" id="UP000324222"/>
    </source>
</evidence>
<feature type="region of interest" description="Disordered" evidence="1">
    <location>
        <begin position="40"/>
        <end position="63"/>
    </location>
</feature>
<name>A0A5B7DGV6_PORTR</name>
<evidence type="ECO:0000256" key="1">
    <source>
        <dbReference type="SAM" id="MobiDB-lite"/>
    </source>
</evidence>
<reference evidence="2 3" key="1">
    <citation type="submission" date="2019-05" db="EMBL/GenBank/DDBJ databases">
        <title>Another draft genome of Portunus trituberculatus and its Hox gene families provides insights of decapod evolution.</title>
        <authorList>
            <person name="Jeong J.-H."/>
            <person name="Song I."/>
            <person name="Kim S."/>
            <person name="Choi T."/>
            <person name="Kim D."/>
            <person name="Ryu S."/>
            <person name="Kim W."/>
        </authorList>
    </citation>
    <scope>NUCLEOTIDE SEQUENCE [LARGE SCALE GENOMIC DNA]</scope>
    <source>
        <tissue evidence="2">Muscle</tissue>
    </source>
</reference>